<dbReference type="Proteomes" id="UP000008141">
    <property type="component" value="Unassembled WGS sequence"/>
</dbReference>
<dbReference type="RefSeq" id="XP_005850409.1">
    <property type="nucleotide sequence ID" value="XM_005850347.1"/>
</dbReference>
<proteinExistence type="predicted"/>
<evidence type="ECO:0000313" key="2">
    <source>
        <dbReference type="EMBL" id="EFN58307.1"/>
    </source>
</evidence>
<keyword evidence="3" id="KW-1185">Reference proteome</keyword>
<evidence type="ECO:0000313" key="3">
    <source>
        <dbReference type="Proteomes" id="UP000008141"/>
    </source>
</evidence>
<organism evidence="3">
    <name type="scientific">Chlorella variabilis</name>
    <name type="common">Green alga</name>
    <dbReference type="NCBI Taxonomy" id="554065"/>
    <lineage>
        <taxon>Eukaryota</taxon>
        <taxon>Viridiplantae</taxon>
        <taxon>Chlorophyta</taxon>
        <taxon>core chlorophytes</taxon>
        <taxon>Trebouxiophyceae</taxon>
        <taxon>Chlorellales</taxon>
        <taxon>Chlorellaceae</taxon>
        <taxon>Chlorella clade</taxon>
        <taxon>Chlorella</taxon>
    </lineage>
</organism>
<dbReference type="KEGG" id="cvr:CHLNCDRAFT_142310"/>
<dbReference type="OrthoDB" id="529273at2759"/>
<dbReference type="AlphaFoldDB" id="E1Z897"/>
<dbReference type="OMA" id="STHTCIS"/>
<gene>
    <name evidence="2" type="ORF">CHLNCDRAFT_142310</name>
</gene>
<dbReference type="GeneID" id="17357464"/>
<evidence type="ECO:0000256" key="1">
    <source>
        <dbReference type="SAM" id="MobiDB-lite"/>
    </source>
</evidence>
<protein>
    <submittedName>
        <fullName evidence="2">Uncharacterized protein</fullName>
    </submittedName>
</protein>
<name>E1Z897_CHLVA</name>
<dbReference type="InParanoid" id="E1Z897"/>
<reference evidence="2 3" key="1">
    <citation type="journal article" date="2010" name="Plant Cell">
        <title>The Chlorella variabilis NC64A genome reveals adaptation to photosymbiosis, coevolution with viruses, and cryptic sex.</title>
        <authorList>
            <person name="Blanc G."/>
            <person name="Duncan G."/>
            <person name="Agarkova I."/>
            <person name="Borodovsky M."/>
            <person name="Gurnon J."/>
            <person name="Kuo A."/>
            <person name="Lindquist E."/>
            <person name="Lucas S."/>
            <person name="Pangilinan J."/>
            <person name="Polle J."/>
            <person name="Salamov A."/>
            <person name="Terry A."/>
            <person name="Yamada T."/>
            <person name="Dunigan D.D."/>
            <person name="Grigoriev I.V."/>
            <person name="Claverie J.M."/>
            <person name="Van Etten J.L."/>
        </authorList>
    </citation>
    <scope>NUCLEOTIDE SEQUENCE [LARGE SCALE GENOMIC DNA]</scope>
    <source>
        <strain evidence="2 3">NC64A</strain>
    </source>
</reference>
<sequence length="522" mass="58385">MKGVTTSPQRGKPASAKRRARQTLVSSLLLVLGVCYVASYRWKAKKIDAELRNLDEEASVQDLEGEQRLGRGVAAACSQPPLVSSWALAGERASWRHAPKYSTHTCISQKFYDNYHQATCKFDNVCINASTRQFEYYVDPAYSGVVDWGIGNPVAFDQSGNPQEDFPPTMVNPGHARIDTSVSWAPVVKRRQFPRPGARVKWAASDQGLLHAFPPPLLWNFGHVMFDVMVPIFNMQHQFGLYDPAAQILIPFAVNGSDDDLRYWLPKLVNTRKPEKSVLRLTHDHEAAWVGEYAAAALGDSRDGLVCFKTLLAGTGNLNRQQADVDSLPYRQAVVHHLGIPDLPHKKPVITILNKKARRAARQHVQLMADTSILITPCGGLATVLTFLPPQSTAIVLNYWNTLLNRSLQMEDNYYQHMEYLDFQYMPVTPQDYEATTDRPECELVEGGGRLEDSHYGLLGSLVHCNLMFREAGLQRLLTYVDNAMQRWAARRGRFDVLAGPRKAGRQGQAGRRGGRGGTEEE</sequence>
<feature type="region of interest" description="Disordered" evidence="1">
    <location>
        <begin position="500"/>
        <end position="522"/>
    </location>
</feature>
<dbReference type="EMBL" id="GL433838">
    <property type="protein sequence ID" value="EFN58307.1"/>
    <property type="molecule type" value="Genomic_DNA"/>
</dbReference>
<accession>E1Z897</accession>